<dbReference type="Proteomes" id="UP000182284">
    <property type="component" value="Unassembled WGS sequence"/>
</dbReference>
<dbReference type="EMBL" id="FNBL01000010">
    <property type="protein sequence ID" value="SDG03081.1"/>
    <property type="molecule type" value="Genomic_DNA"/>
</dbReference>
<gene>
    <name evidence="2" type="ORF">SAMN04488117_110110</name>
</gene>
<feature type="domain" description="DUF4158" evidence="1">
    <location>
        <begin position="25"/>
        <end position="81"/>
    </location>
</feature>
<dbReference type="Pfam" id="PF13700">
    <property type="entry name" value="DUF4158"/>
    <property type="match status" value="1"/>
</dbReference>
<dbReference type="AlphaFoldDB" id="A0A1G7QX26"/>
<dbReference type="InterPro" id="IPR025296">
    <property type="entry name" value="DUF4158"/>
</dbReference>
<accession>A0A1G7QX26</accession>
<proteinExistence type="predicted"/>
<name>A0A1G7QX26_9RHOB</name>
<protein>
    <recommendedName>
        <fullName evidence="1">DUF4158 domain-containing protein</fullName>
    </recommendedName>
</protein>
<sequence length="104" mass="11869">MDDACQHATMRRFEFESHAANGDDGYRMLSGRRVHDLKAWLDDEAEAAVSSADLVRQFAKQCRRTQTILPGISRIERLCADTLAAAERRIETRALASTNYWRIL</sequence>
<reference evidence="2 3" key="1">
    <citation type="submission" date="2016-10" db="EMBL/GenBank/DDBJ databases">
        <authorList>
            <person name="de Groot N.N."/>
        </authorList>
    </citation>
    <scope>NUCLEOTIDE SEQUENCE [LARGE SCALE GENOMIC DNA]</scope>
    <source>
        <strain evidence="2 3">DSM 27375</strain>
    </source>
</reference>
<evidence type="ECO:0000259" key="1">
    <source>
        <dbReference type="Pfam" id="PF13700"/>
    </source>
</evidence>
<evidence type="ECO:0000313" key="3">
    <source>
        <dbReference type="Proteomes" id="UP000182284"/>
    </source>
</evidence>
<organism evidence="2 3">
    <name type="scientific">Celeribacter baekdonensis</name>
    <dbReference type="NCBI Taxonomy" id="875171"/>
    <lineage>
        <taxon>Bacteria</taxon>
        <taxon>Pseudomonadati</taxon>
        <taxon>Pseudomonadota</taxon>
        <taxon>Alphaproteobacteria</taxon>
        <taxon>Rhodobacterales</taxon>
        <taxon>Roseobacteraceae</taxon>
        <taxon>Celeribacter</taxon>
    </lineage>
</organism>
<evidence type="ECO:0000313" key="2">
    <source>
        <dbReference type="EMBL" id="SDG03081.1"/>
    </source>
</evidence>